<dbReference type="Pfam" id="PF07905">
    <property type="entry name" value="PucR"/>
    <property type="match status" value="1"/>
</dbReference>
<dbReference type="InterPro" id="IPR042070">
    <property type="entry name" value="PucR_C-HTH_sf"/>
</dbReference>
<dbReference type="InterPro" id="IPR012914">
    <property type="entry name" value="PucR_dom"/>
</dbReference>
<gene>
    <name evidence="3" type="ORF">L618_000200000400</name>
</gene>
<organism evidence="3 4">
    <name type="scientific">Rhodococcus rhodochrous J45</name>
    <dbReference type="NCBI Taxonomy" id="935266"/>
    <lineage>
        <taxon>Bacteria</taxon>
        <taxon>Bacillati</taxon>
        <taxon>Actinomycetota</taxon>
        <taxon>Actinomycetes</taxon>
        <taxon>Mycobacteriales</taxon>
        <taxon>Nocardiaceae</taxon>
        <taxon>Rhodococcus</taxon>
    </lineage>
</organism>
<name>A0A562E4W5_RHORH</name>
<dbReference type="AlphaFoldDB" id="A0A562E4W5"/>
<reference evidence="3 4" key="1">
    <citation type="submission" date="2019-07" db="EMBL/GenBank/DDBJ databases">
        <title>Genome sequencing of lignin-degrading bacterial isolates.</title>
        <authorList>
            <person name="Gladden J."/>
        </authorList>
    </citation>
    <scope>NUCLEOTIDE SEQUENCE [LARGE SCALE GENOMIC DNA]</scope>
    <source>
        <strain evidence="3 4">J45</strain>
    </source>
</reference>
<feature type="domain" description="Purine catabolism PurC-like" evidence="1">
    <location>
        <begin position="8"/>
        <end position="122"/>
    </location>
</feature>
<evidence type="ECO:0000259" key="2">
    <source>
        <dbReference type="Pfam" id="PF13556"/>
    </source>
</evidence>
<evidence type="ECO:0000259" key="1">
    <source>
        <dbReference type="Pfam" id="PF07905"/>
    </source>
</evidence>
<protein>
    <submittedName>
        <fullName evidence="3">Purine catabolism regulator</fullName>
    </submittedName>
</protein>
<accession>A0A562E4W5</accession>
<dbReference type="PANTHER" id="PTHR33744">
    <property type="entry name" value="CARBOHYDRATE DIACID REGULATOR"/>
    <property type="match status" value="1"/>
</dbReference>
<comment type="caution">
    <text evidence="3">The sequence shown here is derived from an EMBL/GenBank/DDBJ whole genome shotgun (WGS) entry which is preliminary data.</text>
</comment>
<evidence type="ECO:0000313" key="4">
    <source>
        <dbReference type="Proteomes" id="UP000317573"/>
    </source>
</evidence>
<dbReference type="PANTHER" id="PTHR33744:SF1">
    <property type="entry name" value="DNA-BINDING TRANSCRIPTIONAL ACTIVATOR ADER"/>
    <property type="match status" value="1"/>
</dbReference>
<dbReference type="EMBL" id="VLJT01000017">
    <property type="protein sequence ID" value="TWH16959.1"/>
    <property type="molecule type" value="Genomic_DNA"/>
</dbReference>
<feature type="domain" description="PucR C-terminal helix-turn-helix" evidence="2">
    <location>
        <begin position="437"/>
        <end position="495"/>
    </location>
</feature>
<dbReference type="InterPro" id="IPR051448">
    <property type="entry name" value="CdaR-like_regulators"/>
</dbReference>
<proteinExistence type="predicted"/>
<evidence type="ECO:0000313" key="3">
    <source>
        <dbReference type="EMBL" id="TWH16959.1"/>
    </source>
</evidence>
<dbReference type="InterPro" id="IPR025736">
    <property type="entry name" value="PucR_C-HTH_dom"/>
</dbReference>
<dbReference type="Gene3D" id="1.10.10.2840">
    <property type="entry name" value="PucR C-terminal helix-turn-helix domain"/>
    <property type="match status" value="1"/>
</dbReference>
<dbReference type="Proteomes" id="UP000317573">
    <property type="component" value="Unassembled WGS sequence"/>
</dbReference>
<dbReference type="RefSeq" id="WP_145691673.1">
    <property type="nucleotide sequence ID" value="NZ_VLJT01000017.1"/>
</dbReference>
<dbReference type="Pfam" id="PF13556">
    <property type="entry name" value="HTH_30"/>
    <property type="match status" value="1"/>
</dbReference>
<sequence>MSVGIAWLLRQPGLGLALRAGRSGQERLIDFVQPTELVDPRPWLSGGELVLTTGLGLRDEEGGDYVRRLAEAGIAALGFGTGLSHEQIPPSVLEAADAAGLALLEVPYTTPFAAVSRAVTTRLAEQEYELVRRAADTQVRITRAALRGGVTAIVRELAVSTSASVVYVAERDDAVIAHPMPAPDLTEPIAEARRDGTGSVTLIRPGRTVTVQPVVHGGIVNGYLAVQADRPLQNVELVLIGHAVSLVTLELDKPRRLRNERNDLGSKVFDLLAAGLLDAGDALEYLADAVGRRNRVRVLRLSTPHSSEVRRHLDVVLDARRRPLYSREEGDELTVLLRGDDSISDVTAMLADLPTKHARPLRAGLSPAHRIAEVRQGLEQAEHALRTTDATCRIAEFDATHGTALLASPQVRSVLESVAASTVTVLAAYDRERGAQLVPSLRAFLEANGHWESAAAALDVHRHTLRGRIAKIEQLLDVDLGDARVRAELLLAVLIADAPTS</sequence>